<evidence type="ECO:0000256" key="3">
    <source>
        <dbReference type="PROSITE-ProRule" id="PRU01331"/>
    </source>
</evidence>
<dbReference type="AlphaFoldDB" id="A0A2R8B6J8"/>
<protein>
    <submittedName>
        <fullName evidence="6">Glutamate--methylamine ligase</fullName>
        <ecNumber evidence="6">6.3.4.12</ecNumber>
    </submittedName>
</protein>
<dbReference type="PROSITE" id="PS51987">
    <property type="entry name" value="GS_CATALYTIC"/>
    <property type="match status" value="1"/>
</dbReference>
<evidence type="ECO:0000256" key="1">
    <source>
        <dbReference type="ARBA" id="ARBA00001946"/>
    </source>
</evidence>
<dbReference type="EMBL" id="OMOQ01000001">
    <property type="protein sequence ID" value="SPH18160.1"/>
    <property type="molecule type" value="Genomic_DNA"/>
</dbReference>
<feature type="domain" description="GS catalytic" evidence="5">
    <location>
        <begin position="143"/>
        <end position="501"/>
    </location>
</feature>
<dbReference type="GO" id="GO:0004356">
    <property type="term" value="F:glutamine synthetase activity"/>
    <property type="evidence" value="ECO:0007669"/>
    <property type="project" value="InterPro"/>
</dbReference>
<evidence type="ECO:0000259" key="5">
    <source>
        <dbReference type="PROSITE" id="PS51987"/>
    </source>
</evidence>
<dbReference type="OrthoDB" id="9807095at2"/>
<dbReference type="RefSeq" id="WP_108852525.1">
    <property type="nucleotide sequence ID" value="NZ_OMOQ01000001.1"/>
</dbReference>
<accession>A0A2R8B6J8</accession>
<organism evidence="6 7">
    <name type="scientific">Albidovulum aquaemixtae</name>
    <dbReference type="NCBI Taxonomy" id="1542388"/>
    <lineage>
        <taxon>Bacteria</taxon>
        <taxon>Pseudomonadati</taxon>
        <taxon>Pseudomonadota</taxon>
        <taxon>Alphaproteobacteria</taxon>
        <taxon>Rhodobacterales</taxon>
        <taxon>Paracoccaceae</taxon>
        <taxon>Albidovulum</taxon>
    </lineage>
</organism>
<dbReference type="Pfam" id="PF00120">
    <property type="entry name" value="Gln-synt_C"/>
    <property type="match status" value="2"/>
</dbReference>
<proteinExistence type="inferred from homology"/>
<keyword evidence="7" id="KW-1185">Reference proteome</keyword>
<reference evidence="6 7" key="1">
    <citation type="submission" date="2018-03" db="EMBL/GenBank/DDBJ databases">
        <authorList>
            <person name="Keele B.F."/>
        </authorList>
    </citation>
    <scope>NUCLEOTIDE SEQUENCE [LARGE SCALE GENOMIC DNA]</scope>
    <source>
        <strain evidence="6 7">CECT 8626</strain>
    </source>
</reference>
<dbReference type="SUPFAM" id="SSF54368">
    <property type="entry name" value="Glutamine synthetase, N-terminal domain"/>
    <property type="match status" value="1"/>
</dbReference>
<dbReference type="PANTHER" id="PTHR43785">
    <property type="entry name" value="GAMMA-GLUTAMYLPUTRESCINE SYNTHETASE"/>
    <property type="match status" value="1"/>
</dbReference>
<dbReference type="InterPro" id="IPR036651">
    <property type="entry name" value="Gln_synt_N_sf"/>
</dbReference>
<evidence type="ECO:0000256" key="2">
    <source>
        <dbReference type="ARBA" id="ARBA00022598"/>
    </source>
</evidence>
<dbReference type="Proteomes" id="UP000244924">
    <property type="component" value="Unassembled WGS sequence"/>
</dbReference>
<dbReference type="Gene3D" id="3.30.590.10">
    <property type="entry name" value="Glutamine synthetase/guanido kinase, catalytic domain"/>
    <property type="match status" value="1"/>
</dbReference>
<evidence type="ECO:0000256" key="4">
    <source>
        <dbReference type="RuleBase" id="RU000384"/>
    </source>
</evidence>
<gene>
    <name evidence="6" type="ORF">DEA8626_01692</name>
</gene>
<keyword evidence="2 6" id="KW-0436">Ligase</keyword>
<evidence type="ECO:0000313" key="6">
    <source>
        <dbReference type="EMBL" id="SPH18160.1"/>
    </source>
</evidence>
<dbReference type="GO" id="GO:0006542">
    <property type="term" value="P:glutamine biosynthetic process"/>
    <property type="evidence" value="ECO:0007669"/>
    <property type="project" value="InterPro"/>
</dbReference>
<dbReference type="EC" id="6.3.4.12" evidence="6"/>
<evidence type="ECO:0000313" key="7">
    <source>
        <dbReference type="Proteomes" id="UP000244924"/>
    </source>
</evidence>
<dbReference type="GO" id="GO:0047943">
    <property type="term" value="F:glutamate-methylamine ligase activity"/>
    <property type="evidence" value="ECO:0007669"/>
    <property type="project" value="UniProtKB-EC"/>
</dbReference>
<dbReference type="InterPro" id="IPR008146">
    <property type="entry name" value="Gln_synth_cat_dom"/>
</dbReference>
<name>A0A2R8B6J8_9RHOB</name>
<dbReference type="SMART" id="SM01230">
    <property type="entry name" value="Gln-synt_C"/>
    <property type="match status" value="1"/>
</dbReference>
<dbReference type="PANTHER" id="PTHR43785:SF14">
    <property type="entry name" value="GLUTAMINE SYNTHETASE"/>
    <property type="match status" value="1"/>
</dbReference>
<comment type="cofactor">
    <cofactor evidence="1">
        <name>Mg(2+)</name>
        <dbReference type="ChEBI" id="CHEBI:18420"/>
    </cofactor>
</comment>
<dbReference type="SUPFAM" id="SSF55931">
    <property type="entry name" value="Glutamine synthetase/guanido kinase"/>
    <property type="match status" value="1"/>
</dbReference>
<sequence length="501" mass="57029">MPKNSSSRKQTSTDLESFVNAKGRDDKIKQVRAKINELGIEYLYLQFVSVTGKVMGKGIPADHWENVAKKGFQLVYGATVNLFTNRAGEYLGYGPEAAELVGIPEPETFMQLPWAPQIGRFYCTLFRNREEKVDPGGYLTSDCRGNLRRMHAEFTKKHGTMLRIGTEPEMMWLKFDEDGKPRDGYSKPYCYHIDQFEKLRPVSLQVIRYSRKMGLDMIQGDHEDAPGQLELNWMFDDVLRNADRLTTYRQICAQVARENGIFACFMTKPFMGVSASGCHHNMSLWHGGKDEFAPCGNDKKKLPGMEDNYMYVRGGDNTFMPDTDDPQMPGKEGLKAIGGVVKHLQALTAIGCSTVNSYRRLWDTGFWAPVFSDWGFQNRTTGLRVSAPGRFEYRSVDSMVNPYLMGTCLLAAMDDGLDNNLDPGKPEERNIYDAMAAGKKVKKLPMSLGEALDHLRKSEVVQRGLPGEMYRLYDEYKTDEWARFMSTVTEWDKDRYMECLP</sequence>
<dbReference type="Gene3D" id="3.10.20.70">
    <property type="entry name" value="Glutamine synthetase, N-terminal domain"/>
    <property type="match status" value="1"/>
</dbReference>
<dbReference type="InterPro" id="IPR014746">
    <property type="entry name" value="Gln_synth/guanido_kin_cat_dom"/>
</dbReference>
<comment type="similarity">
    <text evidence="3 4">Belongs to the glutamine synthetase family.</text>
</comment>